<dbReference type="Proteomes" id="UP000308549">
    <property type="component" value="Unassembled WGS sequence"/>
</dbReference>
<reference evidence="1 2" key="1">
    <citation type="submission" date="2017-03" db="EMBL/GenBank/DDBJ databases">
        <title>Genomes of endolithic fungi from Antarctica.</title>
        <authorList>
            <person name="Coleine C."/>
            <person name="Masonjones S."/>
            <person name="Stajich J.E."/>
        </authorList>
    </citation>
    <scope>NUCLEOTIDE SEQUENCE [LARGE SCALE GENOMIC DNA]</scope>
    <source>
        <strain evidence="1 2">CCFEE 6315</strain>
    </source>
</reference>
<gene>
    <name evidence="1" type="ORF">B0A50_04005</name>
</gene>
<dbReference type="EMBL" id="NAJL01000020">
    <property type="protein sequence ID" value="TKA27940.1"/>
    <property type="molecule type" value="Genomic_DNA"/>
</dbReference>
<protein>
    <submittedName>
        <fullName evidence="1">Uncharacterized protein</fullName>
    </submittedName>
</protein>
<evidence type="ECO:0000313" key="2">
    <source>
        <dbReference type="Proteomes" id="UP000308549"/>
    </source>
</evidence>
<dbReference type="AlphaFoldDB" id="A0A4U0TZD3"/>
<dbReference type="OrthoDB" id="3050608at2759"/>
<proteinExistence type="predicted"/>
<evidence type="ECO:0000313" key="1">
    <source>
        <dbReference type="EMBL" id="TKA27940.1"/>
    </source>
</evidence>
<comment type="caution">
    <text evidence="1">The sequence shown here is derived from an EMBL/GenBank/DDBJ whole genome shotgun (WGS) entry which is preliminary data.</text>
</comment>
<organism evidence="1 2">
    <name type="scientific">Salinomyces thailandicus</name>
    <dbReference type="NCBI Taxonomy" id="706561"/>
    <lineage>
        <taxon>Eukaryota</taxon>
        <taxon>Fungi</taxon>
        <taxon>Dikarya</taxon>
        <taxon>Ascomycota</taxon>
        <taxon>Pezizomycotina</taxon>
        <taxon>Dothideomycetes</taxon>
        <taxon>Dothideomycetidae</taxon>
        <taxon>Mycosphaerellales</taxon>
        <taxon>Teratosphaeriaceae</taxon>
        <taxon>Salinomyces</taxon>
    </lineage>
</organism>
<sequence>MAGGQDYVDKALESAERKAGMNPKYMKYNEKITDKLRNLFQKKTGKKVPSKISN</sequence>
<name>A0A4U0TZD3_9PEZI</name>
<accession>A0A4U0TZD3</accession>
<keyword evidence="2" id="KW-1185">Reference proteome</keyword>